<evidence type="ECO:0000313" key="2">
    <source>
        <dbReference type="Proteomes" id="UP000236732"/>
    </source>
</evidence>
<evidence type="ECO:0000313" key="1">
    <source>
        <dbReference type="EMBL" id="SEH00817.1"/>
    </source>
</evidence>
<proteinExistence type="predicted"/>
<gene>
    <name evidence="1" type="ORF">SAMN05444920_1186</name>
</gene>
<protein>
    <submittedName>
        <fullName evidence="1">Uncharacterized protein</fullName>
    </submittedName>
</protein>
<sequence length="100" mass="10925">MVDEALTAAPILRLFEDGLTRSLPGLPAEIHRERATMARHLVVQMCVERERALAENVPTFRPTWNDTADGLIEVIVAMWQAPALHAGSRRPDGGPSVSLG</sequence>
<dbReference type="AlphaFoldDB" id="A0A1H6ESH1"/>
<organism evidence="1 2">
    <name type="scientific">Nonomuraea solani</name>
    <dbReference type="NCBI Taxonomy" id="1144553"/>
    <lineage>
        <taxon>Bacteria</taxon>
        <taxon>Bacillati</taxon>
        <taxon>Actinomycetota</taxon>
        <taxon>Actinomycetes</taxon>
        <taxon>Streptosporangiales</taxon>
        <taxon>Streptosporangiaceae</taxon>
        <taxon>Nonomuraea</taxon>
    </lineage>
</organism>
<dbReference type="RefSeq" id="WP_103961963.1">
    <property type="nucleotide sequence ID" value="NZ_FNVT01000018.1"/>
</dbReference>
<dbReference type="Proteomes" id="UP000236732">
    <property type="component" value="Unassembled WGS sequence"/>
</dbReference>
<keyword evidence="2" id="KW-1185">Reference proteome</keyword>
<accession>A0A1H6ESH1</accession>
<name>A0A1H6ESH1_9ACTN</name>
<reference evidence="1 2" key="1">
    <citation type="submission" date="2016-10" db="EMBL/GenBank/DDBJ databases">
        <authorList>
            <person name="de Groot N.N."/>
        </authorList>
    </citation>
    <scope>NUCLEOTIDE SEQUENCE [LARGE SCALE GENOMIC DNA]</scope>
    <source>
        <strain evidence="1 2">CGMCC 4.7037</strain>
    </source>
</reference>
<dbReference type="EMBL" id="FNVT01000018">
    <property type="protein sequence ID" value="SEH00817.1"/>
    <property type="molecule type" value="Genomic_DNA"/>
</dbReference>